<keyword evidence="3" id="KW-1185">Reference proteome</keyword>
<protein>
    <submittedName>
        <fullName evidence="1">Uncharacterized protein</fullName>
    </submittedName>
</protein>
<sequence length="138" mass="15083">MGKGQRFGDIDGYQCQNTPEFFLPHEASAIKAIPLVIPSAASILASWKPPIDGVVKVNFCDLEFLEGQTVGIGAVLRDIRGVFLAGMARKHMRREEVWSVDGHSYARSGKFCSPPRDSVCSVGRGLHSFSEVCCGHKF</sequence>
<organism evidence="1 3">
    <name type="scientific">Ilex paraguariensis</name>
    <name type="common">yerba mate</name>
    <dbReference type="NCBI Taxonomy" id="185542"/>
    <lineage>
        <taxon>Eukaryota</taxon>
        <taxon>Viridiplantae</taxon>
        <taxon>Streptophyta</taxon>
        <taxon>Embryophyta</taxon>
        <taxon>Tracheophyta</taxon>
        <taxon>Spermatophyta</taxon>
        <taxon>Magnoliopsida</taxon>
        <taxon>eudicotyledons</taxon>
        <taxon>Gunneridae</taxon>
        <taxon>Pentapetalae</taxon>
        <taxon>asterids</taxon>
        <taxon>campanulids</taxon>
        <taxon>Aquifoliales</taxon>
        <taxon>Aquifoliaceae</taxon>
        <taxon>Ilex</taxon>
    </lineage>
</organism>
<dbReference type="AlphaFoldDB" id="A0ABC8T5H5"/>
<evidence type="ECO:0000313" key="2">
    <source>
        <dbReference type="EMBL" id="CAK9188444.1"/>
    </source>
</evidence>
<gene>
    <name evidence="1" type="ORF">ILEXP_LOCUS33823</name>
    <name evidence="2" type="ORF">ILEXP_LOCUS59128</name>
</gene>
<reference evidence="1 3" key="1">
    <citation type="submission" date="2024-02" db="EMBL/GenBank/DDBJ databases">
        <authorList>
            <person name="Vignale AGUSTIN F."/>
            <person name="Sosa J E."/>
            <person name="Modenutti C."/>
        </authorList>
    </citation>
    <scope>NUCLEOTIDE SEQUENCE [LARGE SCALE GENOMIC DNA]</scope>
</reference>
<dbReference type="Proteomes" id="UP001642360">
    <property type="component" value="Unassembled WGS sequence"/>
</dbReference>
<comment type="caution">
    <text evidence="1">The sequence shown here is derived from an EMBL/GenBank/DDBJ whole genome shotgun (WGS) entry which is preliminary data.</text>
</comment>
<dbReference type="EMBL" id="CAUOFW020010468">
    <property type="protein sequence ID" value="CAK9188444.1"/>
    <property type="molecule type" value="Genomic_DNA"/>
</dbReference>
<name>A0ABC8T5H5_9AQUA</name>
<evidence type="ECO:0000313" key="3">
    <source>
        <dbReference type="Proteomes" id="UP001642360"/>
    </source>
</evidence>
<accession>A0ABC8T5H5</accession>
<dbReference type="EMBL" id="CAUOFW020004269">
    <property type="protein sequence ID" value="CAK9164676.1"/>
    <property type="molecule type" value="Genomic_DNA"/>
</dbReference>
<proteinExistence type="predicted"/>
<evidence type="ECO:0000313" key="1">
    <source>
        <dbReference type="EMBL" id="CAK9164676.1"/>
    </source>
</evidence>